<keyword evidence="3" id="KW-1185">Reference proteome</keyword>
<feature type="compositionally biased region" description="Low complexity" evidence="1">
    <location>
        <begin position="130"/>
        <end position="154"/>
    </location>
</feature>
<evidence type="ECO:0000313" key="3">
    <source>
        <dbReference type="Proteomes" id="UP000567179"/>
    </source>
</evidence>
<feature type="compositionally biased region" description="Acidic residues" evidence="1">
    <location>
        <begin position="107"/>
        <end position="120"/>
    </location>
</feature>
<protein>
    <submittedName>
        <fullName evidence="2">Uncharacterized protein</fullName>
    </submittedName>
</protein>
<sequence length="163" mass="17437">MSDAEGHQQFEMRKLAAADTLRDRLTQRHDAFARNWRALLRLSNESLQGDYDGQDRAMDEALEEVGFAKYGHLSDEDLLDIIEVALSDIMARFPFNDPPEASPGGTDSDDSDEDENEDIPDGTRDDARESSGSTSSSNSDSSSGSDSGSSSSAGAQGGAIGVN</sequence>
<proteinExistence type="predicted"/>
<organism evidence="2 3">
    <name type="scientific">Psilocybe cf. subviscida</name>
    <dbReference type="NCBI Taxonomy" id="2480587"/>
    <lineage>
        <taxon>Eukaryota</taxon>
        <taxon>Fungi</taxon>
        <taxon>Dikarya</taxon>
        <taxon>Basidiomycota</taxon>
        <taxon>Agaricomycotina</taxon>
        <taxon>Agaricomycetes</taxon>
        <taxon>Agaricomycetidae</taxon>
        <taxon>Agaricales</taxon>
        <taxon>Agaricineae</taxon>
        <taxon>Strophariaceae</taxon>
        <taxon>Psilocybe</taxon>
    </lineage>
</organism>
<reference evidence="2 3" key="1">
    <citation type="journal article" date="2020" name="ISME J.">
        <title>Uncovering the hidden diversity of litter-decomposition mechanisms in mushroom-forming fungi.</title>
        <authorList>
            <person name="Floudas D."/>
            <person name="Bentzer J."/>
            <person name="Ahren D."/>
            <person name="Johansson T."/>
            <person name="Persson P."/>
            <person name="Tunlid A."/>
        </authorList>
    </citation>
    <scope>NUCLEOTIDE SEQUENCE [LARGE SCALE GENOMIC DNA]</scope>
    <source>
        <strain evidence="2 3">CBS 101986</strain>
    </source>
</reference>
<accession>A0A8H5B2E2</accession>
<dbReference type="Proteomes" id="UP000567179">
    <property type="component" value="Unassembled WGS sequence"/>
</dbReference>
<comment type="caution">
    <text evidence="2">The sequence shown here is derived from an EMBL/GenBank/DDBJ whole genome shotgun (WGS) entry which is preliminary data.</text>
</comment>
<dbReference type="EMBL" id="JAACJJ010000043">
    <property type="protein sequence ID" value="KAF5315091.1"/>
    <property type="molecule type" value="Genomic_DNA"/>
</dbReference>
<dbReference type="AlphaFoldDB" id="A0A8H5B2E2"/>
<feature type="region of interest" description="Disordered" evidence="1">
    <location>
        <begin position="93"/>
        <end position="163"/>
    </location>
</feature>
<name>A0A8H5B2E2_9AGAR</name>
<gene>
    <name evidence="2" type="ORF">D9619_007354</name>
</gene>
<evidence type="ECO:0000313" key="2">
    <source>
        <dbReference type="EMBL" id="KAF5315091.1"/>
    </source>
</evidence>
<evidence type="ECO:0000256" key="1">
    <source>
        <dbReference type="SAM" id="MobiDB-lite"/>
    </source>
</evidence>